<keyword evidence="3" id="KW-1003">Cell membrane</keyword>
<feature type="transmembrane region" description="Helical" evidence="9">
    <location>
        <begin position="141"/>
        <end position="165"/>
    </location>
</feature>
<dbReference type="EMBL" id="JASNJE010000037">
    <property type="protein sequence ID" value="MDK3075437.1"/>
    <property type="molecule type" value="Genomic_DNA"/>
</dbReference>
<keyword evidence="4 9" id="KW-0812">Transmembrane</keyword>
<keyword evidence="2 9" id="KW-0813">Transport</keyword>
<keyword evidence="7 9" id="KW-1133">Transmembrane helix</keyword>
<evidence type="ECO:0000256" key="4">
    <source>
        <dbReference type="ARBA" id="ARBA00022692"/>
    </source>
</evidence>
<evidence type="ECO:0000259" key="10">
    <source>
        <dbReference type="PROSITE" id="PS50928"/>
    </source>
</evidence>
<feature type="transmembrane region" description="Helical" evidence="9">
    <location>
        <begin position="98"/>
        <end position="121"/>
    </location>
</feature>
<name>A0ABT7FJX7_9RHOB</name>
<sequence length="294" mass="31455">MTDTTLLSASSAPRAVSPGLQAWRMFLQNRAAVLGLGILAVIVLISLIGPLVYTVPPREMVWMPMTPPGESEYILGTDYLGRDLLAGLINGGRVTITIGLSAALLTVLIGVTVGALAGFFGGWIDNVLMRVTEFFQVLPNLLFAMVVVMLFGPTLVNIAIAIGAVSWTSTARLTRAEFLRLRETEFVKAERSIGASNARLIWKVILPNAAPPLIVVAALSIGSAILFEAGLSFLGLSDPNSTSWGRMIGDNRPYILDSSWGVTFPGLCIFLTVLAISLVGDGLNDAFNPKLRQR</sequence>
<accession>A0ABT7FJX7</accession>
<evidence type="ECO:0000313" key="12">
    <source>
        <dbReference type="Proteomes" id="UP001227126"/>
    </source>
</evidence>
<dbReference type="SUPFAM" id="SSF161098">
    <property type="entry name" value="MetI-like"/>
    <property type="match status" value="1"/>
</dbReference>
<evidence type="ECO:0000256" key="8">
    <source>
        <dbReference type="ARBA" id="ARBA00023136"/>
    </source>
</evidence>
<evidence type="ECO:0000256" key="2">
    <source>
        <dbReference type="ARBA" id="ARBA00022448"/>
    </source>
</evidence>
<feature type="domain" description="ABC transmembrane type-1" evidence="10">
    <location>
        <begin position="92"/>
        <end position="280"/>
    </location>
</feature>
<dbReference type="PANTHER" id="PTHR43386">
    <property type="entry name" value="OLIGOPEPTIDE TRANSPORT SYSTEM PERMEASE PROTEIN APPC"/>
    <property type="match status" value="1"/>
</dbReference>
<dbReference type="InterPro" id="IPR000515">
    <property type="entry name" value="MetI-like"/>
</dbReference>
<proteinExistence type="inferred from homology"/>
<comment type="subcellular location">
    <subcellularLocation>
        <location evidence="1 9">Cell membrane</location>
        <topology evidence="1 9">Multi-pass membrane protein</topology>
    </subcellularLocation>
</comment>
<feature type="transmembrane region" description="Helical" evidence="9">
    <location>
        <begin position="31"/>
        <end position="55"/>
    </location>
</feature>
<dbReference type="InterPro" id="IPR050366">
    <property type="entry name" value="BP-dependent_transpt_permease"/>
</dbReference>
<dbReference type="PANTHER" id="PTHR43386:SF1">
    <property type="entry name" value="D,D-DIPEPTIDE TRANSPORT SYSTEM PERMEASE PROTEIN DDPC-RELATED"/>
    <property type="match status" value="1"/>
</dbReference>
<keyword evidence="8 9" id="KW-0472">Membrane</keyword>
<gene>
    <name evidence="11" type="ORF">QO034_20370</name>
</gene>
<dbReference type="RefSeq" id="WP_284487362.1">
    <property type="nucleotide sequence ID" value="NZ_JASNJE010000037.1"/>
</dbReference>
<dbReference type="InterPro" id="IPR025966">
    <property type="entry name" value="OppC_N"/>
</dbReference>
<keyword evidence="6" id="KW-0653">Protein transport</keyword>
<dbReference type="PROSITE" id="PS50928">
    <property type="entry name" value="ABC_TM1"/>
    <property type="match status" value="1"/>
</dbReference>
<comment type="caution">
    <text evidence="11">The sequence shown here is derived from an EMBL/GenBank/DDBJ whole genome shotgun (WGS) entry which is preliminary data.</text>
</comment>
<dbReference type="Pfam" id="PF00528">
    <property type="entry name" value="BPD_transp_1"/>
    <property type="match status" value="1"/>
</dbReference>
<dbReference type="CDD" id="cd06261">
    <property type="entry name" value="TM_PBP2"/>
    <property type="match status" value="1"/>
</dbReference>
<protein>
    <submittedName>
        <fullName evidence="11">ABC transporter permease</fullName>
    </submittedName>
</protein>
<dbReference type="Gene3D" id="1.10.3720.10">
    <property type="entry name" value="MetI-like"/>
    <property type="match status" value="1"/>
</dbReference>
<keyword evidence="12" id="KW-1185">Reference proteome</keyword>
<keyword evidence="5" id="KW-0571">Peptide transport</keyword>
<dbReference type="InterPro" id="IPR035906">
    <property type="entry name" value="MetI-like_sf"/>
</dbReference>
<evidence type="ECO:0000256" key="3">
    <source>
        <dbReference type="ARBA" id="ARBA00022475"/>
    </source>
</evidence>
<evidence type="ECO:0000256" key="7">
    <source>
        <dbReference type="ARBA" id="ARBA00022989"/>
    </source>
</evidence>
<feature type="transmembrane region" description="Helical" evidence="9">
    <location>
        <begin position="262"/>
        <end position="284"/>
    </location>
</feature>
<dbReference type="Proteomes" id="UP001227126">
    <property type="component" value="Unassembled WGS sequence"/>
</dbReference>
<reference evidence="11 12" key="1">
    <citation type="submission" date="2023-05" db="EMBL/GenBank/DDBJ databases">
        <title>Sedimentitalea sp. nov. JM2-8.</title>
        <authorList>
            <person name="Huang J."/>
        </authorList>
    </citation>
    <scope>NUCLEOTIDE SEQUENCE [LARGE SCALE GENOMIC DNA]</scope>
    <source>
        <strain evidence="11 12">JM2-8</strain>
    </source>
</reference>
<dbReference type="Pfam" id="PF12911">
    <property type="entry name" value="OppC_N"/>
    <property type="match status" value="1"/>
</dbReference>
<organism evidence="11 12">
    <name type="scientific">Sedimentitalea xiamensis</name>
    <dbReference type="NCBI Taxonomy" id="3050037"/>
    <lineage>
        <taxon>Bacteria</taxon>
        <taxon>Pseudomonadati</taxon>
        <taxon>Pseudomonadota</taxon>
        <taxon>Alphaproteobacteria</taxon>
        <taxon>Rhodobacterales</taxon>
        <taxon>Paracoccaceae</taxon>
        <taxon>Sedimentitalea</taxon>
    </lineage>
</organism>
<feature type="transmembrane region" description="Helical" evidence="9">
    <location>
        <begin position="213"/>
        <end position="236"/>
    </location>
</feature>
<comment type="similarity">
    <text evidence="9">Belongs to the binding-protein-dependent transport system permease family.</text>
</comment>
<evidence type="ECO:0000256" key="9">
    <source>
        <dbReference type="RuleBase" id="RU363032"/>
    </source>
</evidence>
<evidence type="ECO:0000256" key="6">
    <source>
        <dbReference type="ARBA" id="ARBA00022927"/>
    </source>
</evidence>
<evidence type="ECO:0000256" key="1">
    <source>
        <dbReference type="ARBA" id="ARBA00004651"/>
    </source>
</evidence>
<evidence type="ECO:0000256" key="5">
    <source>
        <dbReference type="ARBA" id="ARBA00022856"/>
    </source>
</evidence>
<evidence type="ECO:0000313" key="11">
    <source>
        <dbReference type="EMBL" id="MDK3075437.1"/>
    </source>
</evidence>